<sequence length="361" mass="40154">MVAKEPDENAGDDINERLLQWVREIEARYPDTDDDPPPVRVKGGVDAEIVEYLLALEEKTDFSPIFKTDEAGRVIDVGIGVLSGDGMAIKEILERVEPLRSVASAEVYEVGSEPLENPFKDADLLYLAGWTKLTRLKVSVSKVSGHAMVNLTCQNKLEDLVRLSYGRHTTDADLVLASVAHCQNLREIDLRLTDLTDDGVRRLAQLTKLEKLDFSNTSVSGEGFADAQYALALRDLNLEKCPITDRGLKQIGQFVNLEQFYAGGNCKKVTDSGINYLTQLERLKTVSICGASITARSTASLERLNHLKTLWIENTPLGDEVVPNLSRLVSLERLWAKGTKISNDGFKRLQQVLPRCELIRD</sequence>
<dbReference type="GO" id="GO:0031146">
    <property type="term" value="P:SCF-dependent proteasomal ubiquitin-dependent protein catabolic process"/>
    <property type="evidence" value="ECO:0007669"/>
    <property type="project" value="TreeGrafter"/>
</dbReference>
<dbReference type="Pfam" id="PF13516">
    <property type="entry name" value="LRR_6"/>
    <property type="match status" value="2"/>
</dbReference>
<protein>
    <submittedName>
        <fullName evidence="1">Leucine Rich repeats (2 copies)</fullName>
    </submittedName>
</protein>
<dbReference type="EMBL" id="SJPO01000003">
    <property type="protein sequence ID" value="TWT77585.1"/>
    <property type="molecule type" value="Genomic_DNA"/>
</dbReference>
<dbReference type="SUPFAM" id="SSF52047">
    <property type="entry name" value="RNI-like"/>
    <property type="match status" value="1"/>
</dbReference>
<evidence type="ECO:0000313" key="2">
    <source>
        <dbReference type="Proteomes" id="UP000318478"/>
    </source>
</evidence>
<dbReference type="GO" id="GO:0019005">
    <property type="term" value="C:SCF ubiquitin ligase complex"/>
    <property type="evidence" value="ECO:0007669"/>
    <property type="project" value="TreeGrafter"/>
</dbReference>
<dbReference type="Proteomes" id="UP000318478">
    <property type="component" value="Unassembled WGS sequence"/>
</dbReference>
<dbReference type="Gene3D" id="3.80.10.10">
    <property type="entry name" value="Ribonuclease Inhibitor"/>
    <property type="match status" value="2"/>
</dbReference>
<accession>A0A5C5YRR0</accession>
<dbReference type="InterPro" id="IPR001611">
    <property type="entry name" value="Leu-rich_rpt"/>
</dbReference>
<dbReference type="SMART" id="SM00367">
    <property type="entry name" value="LRR_CC"/>
    <property type="match status" value="2"/>
</dbReference>
<dbReference type="PANTHER" id="PTHR13318">
    <property type="entry name" value="PARTNER OF PAIRED, ISOFORM B-RELATED"/>
    <property type="match status" value="1"/>
</dbReference>
<dbReference type="InterPro" id="IPR032675">
    <property type="entry name" value="LRR_dom_sf"/>
</dbReference>
<organism evidence="1 2">
    <name type="scientific">Posidoniimonas polymericola</name>
    <dbReference type="NCBI Taxonomy" id="2528002"/>
    <lineage>
        <taxon>Bacteria</taxon>
        <taxon>Pseudomonadati</taxon>
        <taxon>Planctomycetota</taxon>
        <taxon>Planctomycetia</taxon>
        <taxon>Pirellulales</taxon>
        <taxon>Lacipirellulaceae</taxon>
        <taxon>Posidoniimonas</taxon>
    </lineage>
</organism>
<comment type="caution">
    <text evidence="1">The sequence shown here is derived from an EMBL/GenBank/DDBJ whole genome shotgun (WGS) entry which is preliminary data.</text>
</comment>
<keyword evidence="2" id="KW-1185">Reference proteome</keyword>
<dbReference type="InterPro" id="IPR006553">
    <property type="entry name" value="Leu-rich_rpt_Cys-con_subtyp"/>
</dbReference>
<proteinExistence type="predicted"/>
<name>A0A5C5YRR0_9BACT</name>
<evidence type="ECO:0000313" key="1">
    <source>
        <dbReference type="EMBL" id="TWT77585.1"/>
    </source>
</evidence>
<reference evidence="1 2" key="1">
    <citation type="submission" date="2019-02" db="EMBL/GenBank/DDBJ databases">
        <title>Deep-cultivation of Planctomycetes and their phenomic and genomic characterization uncovers novel biology.</title>
        <authorList>
            <person name="Wiegand S."/>
            <person name="Jogler M."/>
            <person name="Boedeker C."/>
            <person name="Pinto D."/>
            <person name="Vollmers J."/>
            <person name="Rivas-Marin E."/>
            <person name="Kohn T."/>
            <person name="Peeters S.H."/>
            <person name="Heuer A."/>
            <person name="Rast P."/>
            <person name="Oberbeckmann S."/>
            <person name="Bunk B."/>
            <person name="Jeske O."/>
            <person name="Meyerdierks A."/>
            <person name="Storesund J.E."/>
            <person name="Kallscheuer N."/>
            <person name="Luecker S."/>
            <person name="Lage O.M."/>
            <person name="Pohl T."/>
            <person name="Merkel B.J."/>
            <person name="Hornburger P."/>
            <person name="Mueller R.-W."/>
            <person name="Bruemmer F."/>
            <person name="Labrenz M."/>
            <person name="Spormann A.M."/>
            <person name="Op Den Camp H."/>
            <person name="Overmann J."/>
            <person name="Amann R."/>
            <person name="Jetten M.S.M."/>
            <person name="Mascher T."/>
            <person name="Medema M.H."/>
            <person name="Devos D.P."/>
            <person name="Kaster A.-K."/>
            <person name="Ovreas L."/>
            <person name="Rohde M."/>
            <person name="Galperin M.Y."/>
            <person name="Jogler C."/>
        </authorList>
    </citation>
    <scope>NUCLEOTIDE SEQUENCE [LARGE SCALE GENOMIC DNA]</scope>
    <source>
        <strain evidence="1 2">Pla123a</strain>
    </source>
</reference>
<gene>
    <name evidence="1" type="ORF">Pla123a_13810</name>
</gene>
<dbReference type="AlphaFoldDB" id="A0A5C5YRR0"/>